<reference evidence="1 2" key="1">
    <citation type="submission" date="2016-06" db="EMBL/GenBank/DDBJ databases">
        <authorList>
            <person name="Kjaerup R.B."/>
            <person name="Dalgaard T.S."/>
            <person name="Juul-Madsen H.R."/>
        </authorList>
    </citation>
    <scope>NUCLEOTIDE SEQUENCE [LARGE SCALE GENOMIC DNA]</scope>
    <source>
        <strain evidence="1 2">CECT 5080</strain>
    </source>
</reference>
<organism evidence="1 2">
    <name type="scientific">Marinomonas aquimarina</name>
    <dbReference type="NCBI Taxonomy" id="295068"/>
    <lineage>
        <taxon>Bacteria</taxon>
        <taxon>Pseudomonadati</taxon>
        <taxon>Pseudomonadota</taxon>
        <taxon>Gammaproteobacteria</taxon>
        <taxon>Oceanospirillales</taxon>
        <taxon>Oceanospirillaceae</taxon>
        <taxon>Marinomonas</taxon>
    </lineage>
</organism>
<keyword evidence="2" id="KW-1185">Reference proteome</keyword>
<dbReference type="InterPro" id="IPR007215">
    <property type="entry name" value="Sulphur_relay_TusB/DsrH"/>
</dbReference>
<gene>
    <name evidence="1" type="primary">tusB</name>
    <name evidence="1" type="ORF">MAQ5080_00609</name>
</gene>
<dbReference type="InterPro" id="IPR027396">
    <property type="entry name" value="DsrEFH-like"/>
</dbReference>
<evidence type="ECO:0000313" key="1">
    <source>
        <dbReference type="EMBL" id="SBS26747.1"/>
    </source>
</evidence>
<dbReference type="Pfam" id="PF04077">
    <property type="entry name" value="DsrH"/>
    <property type="match status" value="1"/>
</dbReference>
<proteinExistence type="predicted"/>
<dbReference type="SUPFAM" id="SSF75169">
    <property type="entry name" value="DsrEFH-like"/>
    <property type="match status" value="1"/>
</dbReference>
<dbReference type="Gene3D" id="3.40.1260.10">
    <property type="entry name" value="DsrEFH-like"/>
    <property type="match status" value="1"/>
</dbReference>
<dbReference type="Proteomes" id="UP000092627">
    <property type="component" value="Unassembled WGS sequence"/>
</dbReference>
<dbReference type="STRING" id="295068.MAQ5080_00609"/>
<evidence type="ECO:0000313" key="2">
    <source>
        <dbReference type="Proteomes" id="UP000092627"/>
    </source>
</evidence>
<dbReference type="AlphaFoldDB" id="A0A1A8T3K2"/>
<dbReference type="GO" id="GO:0002143">
    <property type="term" value="P:tRNA wobble position uridine thiolation"/>
    <property type="evidence" value="ECO:0007669"/>
    <property type="project" value="InterPro"/>
</dbReference>
<dbReference type="GO" id="GO:0005737">
    <property type="term" value="C:cytoplasm"/>
    <property type="evidence" value="ECO:0007669"/>
    <property type="project" value="InterPro"/>
</dbReference>
<sequence length="94" mass="10464">MKLYQINQSQYPSSVEEDWLGSLTAGDAVLLLEAGVMRALSQPTTLAALQDQQIKVCFRQTDLDAYGIQANIGVAISDLKWVELTQQYSKIVSW</sequence>
<dbReference type="EMBL" id="FLOC01000002">
    <property type="protein sequence ID" value="SBS26747.1"/>
    <property type="molecule type" value="Genomic_DNA"/>
</dbReference>
<dbReference type="RefSeq" id="WP_067205038.1">
    <property type="nucleotide sequence ID" value="NZ_FLOC01000002.1"/>
</dbReference>
<protein>
    <submittedName>
        <fullName evidence="1">Protein TusB</fullName>
    </submittedName>
</protein>
<dbReference type="OrthoDB" id="9795117at2"/>
<accession>A0A1A8T3K2</accession>
<name>A0A1A8T3K2_9GAMM</name>